<organism evidence="10 11">
    <name type="scientific">Ladona fulva</name>
    <name type="common">Scarce chaser dragonfly</name>
    <name type="synonym">Libellula fulva</name>
    <dbReference type="NCBI Taxonomy" id="123851"/>
    <lineage>
        <taxon>Eukaryota</taxon>
        <taxon>Metazoa</taxon>
        <taxon>Ecdysozoa</taxon>
        <taxon>Arthropoda</taxon>
        <taxon>Hexapoda</taxon>
        <taxon>Insecta</taxon>
        <taxon>Pterygota</taxon>
        <taxon>Palaeoptera</taxon>
        <taxon>Odonata</taxon>
        <taxon>Epiprocta</taxon>
        <taxon>Anisoptera</taxon>
        <taxon>Libelluloidea</taxon>
        <taxon>Libellulidae</taxon>
        <taxon>Ladona</taxon>
    </lineage>
</organism>
<evidence type="ECO:0000256" key="7">
    <source>
        <dbReference type="ARBA" id="ARBA00049458"/>
    </source>
</evidence>
<keyword evidence="5 9" id="KW-0472">Membrane</keyword>
<evidence type="ECO:0000256" key="1">
    <source>
        <dbReference type="ARBA" id="ARBA00004141"/>
    </source>
</evidence>
<evidence type="ECO:0000313" key="10">
    <source>
        <dbReference type="EMBL" id="KAG8232629.1"/>
    </source>
</evidence>
<evidence type="ECO:0000256" key="4">
    <source>
        <dbReference type="ARBA" id="ARBA00022989"/>
    </source>
</evidence>
<evidence type="ECO:0000256" key="6">
    <source>
        <dbReference type="ARBA" id="ARBA00035673"/>
    </source>
</evidence>
<dbReference type="OrthoDB" id="2133758at2759"/>
<keyword evidence="4 9" id="KW-1133">Transmembrane helix</keyword>
<dbReference type="GO" id="GO:0047408">
    <property type="term" value="F:alkenylglycerophosphocholine hydrolase activity"/>
    <property type="evidence" value="ECO:0007669"/>
    <property type="project" value="UniProtKB-EC"/>
</dbReference>
<comment type="catalytic activity">
    <reaction evidence="8">
        <text>a 1-O-(1Z-alkenyl)-sn-glycero-3-phosphocholine + H2O = a 2,3-saturated aldehyde + sn-glycerol 3-phosphocholine</text>
        <dbReference type="Rhea" id="RHEA:22544"/>
        <dbReference type="ChEBI" id="CHEBI:15377"/>
        <dbReference type="ChEBI" id="CHEBI:16870"/>
        <dbReference type="ChEBI" id="CHEBI:73359"/>
        <dbReference type="ChEBI" id="CHEBI:77287"/>
        <dbReference type="EC" id="3.3.2.2"/>
    </reaction>
</comment>
<comment type="similarity">
    <text evidence="2">Belongs to the TMEM86 family.</text>
</comment>
<feature type="transmembrane region" description="Helical" evidence="9">
    <location>
        <begin position="27"/>
        <end position="48"/>
    </location>
</feature>
<protein>
    <recommendedName>
        <fullName evidence="6">lysoplasmalogenase</fullName>
        <ecNumber evidence="6">3.3.2.2</ecNumber>
    </recommendedName>
</protein>
<feature type="transmembrane region" description="Helical" evidence="9">
    <location>
        <begin position="95"/>
        <end position="115"/>
    </location>
</feature>
<evidence type="ECO:0000256" key="3">
    <source>
        <dbReference type="ARBA" id="ARBA00022692"/>
    </source>
</evidence>
<feature type="transmembrane region" description="Helical" evidence="9">
    <location>
        <begin position="69"/>
        <end position="89"/>
    </location>
</feature>
<dbReference type="InterPro" id="IPR012506">
    <property type="entry name" value="TMEM86B-like"/>
</dbReference>
<evidence type="ECO:0000256" key="2">
    <source>
        <dbReference type="ARBA" id="ARBA00007375"/>
    </source>
</evidence>
<dbReference type="EMBL" id="KZ308635">
    <property type="protein sequence ID" value="KAG8232629.1"/>
    <property type="molecule type" value="Genomic_DNA"/>
</dbReference>
<dbReference type="GO" id="GO:0016020">
    <property type="term" value="C:membrane"/>
    <property type="evidence" value="ECO:0007669"/>
    <property type="project" value="UniProtKB-SubCell"/>
</dbReference>
<dbReference type="Pfam" id="PF07947">
    <property type="entry name" value="YhhN"/>
    <property type="match status" value="1"/>
</dbReference>
<keyword evidence="11" id="KW-1185">Reference proteome</keyword>
<sequence>MGLILLLPLFKFSKTLGELYAYSRRILIGLGLSCIGDILLIWPSYFTHGMMAFGAAQIMYTAAFGFRPFNAPLGAVLYLLAASGLYVLMPGLHGVLVAGVPIYTALLITMAWRAMARVQLFEELWTWTKLCSCVGAFFFVISDSLIGFHQFYHPIPHSQALIMLTYYAAQLGISLSVVDCKASYQRTERERAEEAARIAEEKNAIKDAMDLKYNKAVPSTPMSISGRG</sequence>
<dbReference type="PANTHER" id="PTHR31885:SF6">
    <property type="entry name" value="GH04784P"/>
    <property type="match status" value="1"/>
</dbReference>
<proteinExistence type="inferred from homology"/>
<dbReference type="EC" id="3.3.2.2" evidence="6"/>
<dbReference type="Proteomes" id="UP000792457">
    <property type="component" value="Unassembled WGS sequence"/>
</dbReference>
<comment type="subcellular location">
    <subcellularLocation>
        <location evidence="1">Membrane</location>
        <topology evidence="1">Multi-pass membrane protein</topology>
    </subcellularLocation>
</comment>
<evidence type="ECO:0000256" key="5">
    <source>
        <dbReference type="ARBA" id="ARBA00023136"/>
    </source>
</evidence>
<evidence type="ECO:0000256" key="9">
    <source>
        <dbReference type="SAM" id="Phobius"/>
    </source>
</evidence>
<feature type="transmembrane region" description="Helical" evidence="9">
    <location>
        <begin position="127"/>
        <end position="148"/>
    </location>
</feature>
<name>A0A8K0KCF7_LADFU</name>
<reference evidence="10" key="1">
    <citation type="submission" date="2013-04" db="EMBL/GenBank/DDBJ databases">
        <authorList>
            <person name="Qu J."/>
            <person name="Murali S.C."/>
            <person name="Bandaranaike D."/>
            <person name="Bellair M."/>
            <person name="Blankenburg K."/>
            <person name="Chao H."/>
            <person name="Dinh H."/>
            <person name="Doddapaneni H."/>
            <person name="Downs B."/>
            <person name="Dugan-Rocha S."/>
            <person name="Elkadiri S."/>
            <person name="Gnanaolivu R.D."/>
            <person name="Hernandez B."/>
            <person name="Javaid M."/>
            <person name="Jayaseelan J.C."/>
            <person name="Lee S."/>
            <person name="Li M."/>
            <person name="Ming W."/>
            <person name="Munidasa M."/>
            <person name="Muniz J."/>
            <person name="Nguyen L."/>
            <person name="Ongeri F."/>
            <person name="Osuji N."/>
            <person name="Pu L.-L."/>
            <person name="Puazo M."/>
            <person name="Qu C."/>
            <person name="Quiroz J."/>
            <person name="Raj R."/>
            <person name="Weissenberger G."/>
            <person name="Xin Y."/>
            <person name="Zou X."/>
            <person name="Han Y."/>
            <person name="Richards S."/>
            <person name="Worley K."/>
            <person name="Muzny D."/>
            <person name="Gibbs R."/>
        </authorList>
    </citation>
    <scope>NUCLEOTIDE SEQUENCE</scope>
    <source>
        <strain evidence="10">Sampled in the wild</strain>
    </source>
</reference>
<gene>
    <name evidence="10" type="ORF">J437_LFUL012985</name>
</gene>
<reference evidence="10" key="2">
    <citation type="submission" date="2017-10" db="EMBL/GenBank/DDBJ databases">
        <title>Ladona fulva Genome sequencing and assembly.</title>
        <authorList>
            <person name="Murali S."/>
            <person name="Richards S."/>
            <person name="Bandaranaike D."/>
            <person name="Bellair M."/>
            <person name="Blankenburg K."/>
            <person name="Chao H."/>
            <person name="Dinh H."/>
            <person name="Doddapaneni H."/>
            <person name="Dugan-Rocha S."/>
            <person name="Elkadiri S."/>
            <person name="Gnanaolivu R."/>
            <person name="Hernandez B."/>
            <person name="Skinner E."/>
            <person name="Javaid M."/>
            <person name="Lee S."/>
            <person name="Li M."/>
            <person name="Ming W."/>
            <person name="Munidasa M."/>
            <person name="Muniz J."/>
            <person name="Nguyen L."/>
            <person name="Hughes D."/>
            <person name="Osuji N."/>
            <person name="Pu L.-L."/>
            <person name="Puazo M."/>
            <person name="Qu C."/>
            <person name="Quiroz J."/>
            <person name="Raj R."/>
            <person name="Weissenberger G."/>
            <person name="Xin Y."/>
            <person name="Zou X."/>
            <person name="Han Y."/>
            <person name="Worley K."/>
            <person name="Muzny D."/>
            <person name="Gibbs R."/>
        </authorList>
    </citation>
    <scope>NUCLEOTIDE SEQUENCE</scope>
    <source>
        <strain evidence="10">Sampled in the wild</strain>
    </source>
</reference>
<feature type="transmembrane region" description="Helical" evidence="9">
    <location>
        <begin position="160"/>
        <end position="178"/>
    </location>
</feature>
<evidence type="ECO:0000256" key="8">
    <source>
        <dbReference type="ARBA" id="ARBA00049560"/>
    </source>
</evidence>
<accession>A0A8K0KCF7</accession>
<comment type="catalytic activity">
    <reaction evidence="7">
        <text>a 1-O-(1Z-alkenyl)-sn-glycero-3-phosphoethanolamine + H2O = a 2,3-saturated aldehyde + sn-glycero-3-phosphoethanolamine</text>
        <dbReference type="Rhea" id="RHEA:16905"/>
        <dbReference type="ChEBI" id="CHEBI:15377"/>
        <dbReference type="ChEBI" id="CHEBI:73359"/>
        <dbReference type="ChEBI" id="CHEBI:77288"/>
        <dbReference type="ChEBI" id="CHEBI:143890"/>
        <dbReference type="EC" id="3.3.2.2"/>
    </reaction>
</comment>
<keyword evidence="3 9" id="KW-0812">Transmembrane</keyword>
<evidence type="ECO:0000313" key="11">
    <source>
        <dbReference type="Proteomes" id="UP000792457"/>
    </source>
</evidence>
<dbReference type="PANTHER" id="PTHR31885">
    <property type="entry name" value="GH04784P"/>
    <property type="match status" value="1"/>
</dbReference>
<comment type="caution">
    <text evidence="10">The sequence shown here is derived from an EMBL/GenBank/DDBJ whole genome shotgun (WGS) entry which is preliminary data.</text>
</comment>
<dbReference type="AlphaFoldDB" id="A0A8K0KCF7"/>